<comment type="caution">
    <text evidence="1">The sequence shown here is derived from an EMBL/GenBank/DDBJ whole genome shotgun (WGS) entry which is preliminary data.</text>
</comment>
<dbReference type="AlphaFoldDB" id="A0AAW3ZSM6"/>
<keyword evidence="2" id="KW-1185">Reference proteome</keyword>
<reference evidence="1 2" key="1">
    <citation type="submission" date="2020-09" db="EMBL/GenBank/DDBJ databases">
        <title>Pseudoxanthomonas sp. CAU 1598 isolated from sand of Yaerae Beach.</title>
        <authorList>
            <person name="Kim W."/>
        </authorList>
    </citation>
    <scope>NUCLEOTIDE SEQUENCE [LARGE SCALE GENOMIC DNA]</scope>
    <source>
        <strain evidence="1 2">CAU 1598</strain>
    </source>
</reference>
<gene>
    <name evidence="1" type="ORF">IFO71_17120</name>
</gene>
<protein>
    <recommendedName>
        <fullName evidence="3">AP2 domain-containing protein</fullName>
    </recommendedName>
</protein>
<dbReference type="EMBL" id="JACYTR010000052">
    <property type="protein sequence ID" value="MBD8527467.1"/>
    <property type="molecule type" value="Genomic_DNA"/>
</dbReference>
<evidence type="ECO:0000313" key="1">
    <source>
        <dbReference type="EMBL" id="MBD8527467.1"/>
    </source>
</evidence>
<evidence type="ECO:0000313" key="2">
    <source>
        <dbReference type="Proteomes" id="UP000613768"/>
    </source>
</evidence>
<dbReference type="RefSeq" id="WP_192030885.1">
    <property type="nucleotide sequence ID" value="NZ_JACYTR010000052.1"/>
</dbReference>
<name>A0AAW3ZSM6_9GAMM</name>
<dbReference type="Proteomes" id="UP000613768">
    <property type="component" value="Unassembled WGS sequence"/>
</dbReference>
<sequence length="200" mass="22889">MAISERIEKNIDFFAGKYRVRVKTRQGEIRQYFDDVEAARRSLKRIRKAHPPRIENGILQQPRKGTSHPRTGVVRAIRVDRRKPSNPHYLAFSVNWKDENGKNHVSSFQAGNVDTVTPADIKHAEQTAIAFREAYEYARHNNLKFKPEAFSAWRSLQCYPWSSTSDWRSTAAEQVRNNPDIVAPLTKAAIKAFLSGPTKA</sequence>
<organism evidence="1 2">
    <name type="scientific">Pseudomarimonas arenosa</name>
    <dbReference type="NCBI Taxonomy" id="2774145"/>
    <lineage>
        <taxon>Bacteria</taxon>
        <taxon>Pseudomonadati</taxon>
        <taxon>Pseudomonadota</taxon>
        <taxon>Gammaproteobacteria</taxon>
        <taxon>Lysobacterales</taxon>
        <taxon>Lysobacteraceae</taxon>
        <taxon>Pseudomarimonas</taxon>
    </lineage>
</organism>
<accession>A0AAW3ZSM6</accession>
<proteinExistence type="predicted"/>
<evidence type="ECO:0008006" key="3">
    <source>
        <dbReference type="Google" id="ProtNLM"/>
    </source>
</evidence>